<dbReference type="InterPro" id="IPR017871">
    <property type="entry name" value="ABC_transporter-like_CS"/>
</dbReference>
<evidence type="ECO:0000313" key="6">
    <source>
        <dbReference type="EMBL" id="MFC2949590.1"/>
    </source>
</evidence>
<sequence>MALLTVSNLSKTYDESPAVSEVSFSFLPGTCTALLGPNGAGKTTILRTLAGLLQPTSGEISFSGVDKNSDIREHIGYLPQYPSFHSWMTGREFLVHSGRLAGLTKKEAEKRADDLLETVGIAEAKNKYISKYSGGMKQRLGIAQAIIHRPKLLLLDEPVSSLDPLGRREVLTLLEELKTEMAILFSTHILSDAEEVSDRLLLLHEGKLVEDGAMDDLRRKYQTSKLSLEIEGELSGYTSELLAIPEITDCQVEKCRLAIISDDLEAARRKVLLKAAQENWPVTGFSIHKVSLEEMFMKAVRK</sequence>
<proteinExistence type="inferred from homology"/>
<dbReference type="Pfam" id="PF00005">
    <property type="entry name" value="ABC_tran"/>
    <property type="match status" value="1"/>
</dbReference>
<keyword evidence="7" id="KW-1185">Reference proteome</keyword>
<name>A0ABV7A9P2_9BACI</name>
<dbReference type="Pfam" id="PF13732">
    <property type="entry name" value="DrrA1-3_C"/>
    <property type="match status" value="1"/>
</dbReference>
<dbReference type="SUPFAM" id="SSF52540">
    <property type="entry name" value="P-loop containing nucleoside triphosphate hydrolases"/>
    <property type="match status" value="1"/>
</dbReference>
<dbReference type="Gene3D" id="3.40.50.300">
    <property type="entry name" value="P-loop containing nucleotide triphosphate hydrolases"/>
    <property type="match status" value="1"/>
</dbReference>
<evidence type="ECO:0000256" key="4">
    <source>
        <dbReference type="ARBA" id="ARBA00022840"/>
    </source>
</evidence>
<gene>
    <name evidence="6" type="ORF">ACFODW_14810</name>
</gene>
<dbReference type="InterPro" id="IPR003593">
    <property type="entry name" value="AAA+_ATPase"/>
</dbReference>
<dbReference type="PANTHER" id="PTHR43335">
    <property type="entry name" value="ABC TRANSPORTER, ATP-BINDING PROTEIN"/>
    <property type="match status" value="1"/>
</dbReference>
<dbReference type="InterPro" id="IPR025302">
    <property type="entry name" value="DrrA1/2-like_C"/>
</dbReference>
<evidence type="ECO:0000313" key="7">
    <source>
        <dbReference type="Proteomes" id="UP001595387"/>
    </source>
</evidence>
<dbReference type="InterPro" id="IPR003439">
    <property type="entry name" value="ABC_transporter-like_ATP-bd"/>
</dbReference>
<dbReference type="SMART" id="SM00382">
    <property type="entry name" value="AAA"/>
    <property type="match status" value="1"/>
</dbReference>
<organism evidence="6 7">
    <name type="scientific">Virgibacillus sediminis</name>
    <dbReference type="NCBI Taxonomy" id="202260"/>
    <lineage>
        <taxon>Bacteria</taxon>
        <taxon>Bacillati</taxon>
        <taxon>Bacillota</taxon>
        <taxon>Bacilli</taxon>
        <taxon>Bacillales</taxon>
        <taxon>Bacillaceae</taxon>
        <taxon>Virgibacillus</taxon>
    </lineage>
</organism>
<accession>A0ABV7A9P2</accession>
<evidence type="ECO:0000256" key="1">
    <source>
        <dbReference type="ARBA" id="ARBA00005417"/>
    </source>
</evidence>
<evidence type="ECO:0000256" key="2">
    <source>
        <dbReference type="ARBA" id="ARBA00022448"/>
    </source>
</evidence>
<dbReference type="RefSeq" id="WP_390307555.1">
    <property type="nucleotide sequence ID" value="NZ_JBHRRZ010000037.1"/>
</dbReference>
<dbReference type="PROSITE" id="PS00211">
    <property type="entry name" value="ABC_TRANSPORTER_1"/>
    <property type="match status" value="1"/>
</dbReference>
<dbReference type="PANTHER" id="PTHR43335:SF11">
    <property type="entry name" value="ABC TRANSPORTER RELATED"/>
    <property type="match status" value="1"/>
</dbReference>
<comment type="similarity">
    <text evidence="1">Belongs to the ABC transporter superfamily.</text>
</comment>
<keyword evidence="4 6" id="KW-0067">ATP-binding</keyword>
<dbReference type="Proteomes" id="UP001595387">
    <property type="component" value="Unassembled WGS sequence"/>
</dbReference>
<dbReference type="PROSITE" id="PS50893">
    <property type="entry name" value="ABC_TRANSPORTER_2"/>
    <property type="match status" value="1"/>
</dbReference>
<evidence type="ECO:0000259" key="5">
    <source>
        <dbReference type="PROSITE" id="PS50893"/>
    </source>
</evidence>
<keyword evidence="3" id="KW-0547">Nucleotide-binding</keyword>
<dbReference type="GO" id="GO:0005524">
    <property type="term" value="F:ATP binding"/>
    <property type="evidence" value="ECO:0007669"/>
    <property type="project" value="UniProtKB-KW"/>
</dbReference>
<evidence type="ECO:0000256" key="3">
    <source>
        <dbReference type="ARBA" id="ARBA00022741"/>
    </source>
</evidence>
<reference evidence="7" key="1">
    <citation type="journal article" date="2019" name="Int. J. Syst. Evol. Microbiol.">
        <title>The Global Catalogue of Microorganisms (GCM) 10K type strain sequencing project: providing services to taxonomists for standard genome sequencing and annotation.</title>
        <authorList>
            <consortium name="The Broad Institute Genomics Platform"/>
            <consortium name="The Broad Institute Genome Sequencing Center for Infectious Disease"/>
            <person name="Wu L."/>
            <person name="Ma J."/>
        </authorList>
    </citation>
    <scope>NUCLEOTIDE SEQUENCE [LARGE SCALE GENOMIC DNA]</scope>
    <source>
        <strain evidence="7">KCTC 13193</strain>
    </source>
</reference>
<comment type="caution">
    <text evidence="6">The sequence shown here is derived from an EMBL/GenBank/DDBJ whole genome shotgun (WGS) entry which is preliminary data.</text>
</comment>
<dbReference type="EMBL" id="JBHRRZ010000037">
    <property type="protein sequence ID" value="MFC2949590.1"/>
    <property type="molecule type" value="Genomic_DNA"/>
</dbReference>
<keyword evidence="2" id="KW-0813">Transport</keyword>
<protein>
    <submittedName>
        <fullName evidence="6">ATP-binding cassette domain-containing protein</fullName>
    </submittedName>
</protein>
<feature type="domain" description="ABC transporter" evidence="5">
    <location>
        <begin position="4"/>
        <end position="230"/>
    </location>
</feature>
<dbReference type="InterPro" id="IPR027417">
    <property type="entry name" value="P-loop_NTPase"/>
</dbReference>